<protein>
    <submittedName>
        <fullName evidence="2">Prepilin like protein</fullName>
    </submittedName>
</protein>
<evidence type="ECO:0000256" key="1">
    <source>
        <dbReference type="SAM" id="Phobius"/>
    </source>
</evidence>
<accession>F5RAI2</accession>
<evidence type="ECO:0000313" key="2">
    <source>
        <dbReference type="EMBL" id="EGK72431.1"/>
    </source>
</evidence>
<proteinExistence type="predicted"/>
<feature type="transmembrane region" description="Helical" evidence="1">
    <location>
        <begin position="12"/>
        <end position="32"/>
    </location>
</feature>
<dbReference type="GO" id="GO:0043683">
    <property type="term" value="P:type IV pilus assembly"/>
    <property type="evidence" value="ECO:0007669"/>
    <property type="project" value="InterPro"/>
</dbReference>
<gene>
    <name evidence="2" type="ORF">METUNv1_01196</name>
</gene>
<dbReference type="Gene3D" id="3.30.700.10">
    <property type="entry name" value="Glycoprotein, Type 4 Pilin"/>
    <property type="match status" value="1"/>
</dbReference>
<dbReference type="STRING" id="1000565.METUNv1_01196"/>
<name>F5RAI2_METUF</name>
<dbReference type="NCBIfam" id="TIGR02532">
    <property type="entry name" value="IV_pilin_GFxxxE"/>
    <property type="match status" value="1"/>
</dbReference>
<dbReference type="Proteomes" id="UP000005019">
    <property type="component" value="Unassembled WGS sequence"/>
</dbReference>
<dbReference type="Pfam" id="PF07963">
    <property type="entry name" value="N_methyl"/>
    <property type="match status" value="1"/>
</dbReference>
<dbReference type="InterPro" id="IPR045584">
    <property type="entry name" value="Pilin-like"/>
</dbReference>
<keyword evidence="1" id="KW-1133">Transmembrane helix</keyword>
<dbReference type="RefSeq" id="WP_008059771.1">
    <property type="nucleotide sequence ID" value="NZ_AFHG01000036.1"/>
</dbReference>
<dbReference type="InterPro" id="IPR012902">
    <property type="entry name" value="N_methyl_site"/>
</dbReference>
<dbReference type="EMBL" id="AFHG01000036">
    <property type="protein sequence ID" value="EGK72431.1"/>
    <property type="molecule type" value="Genomic_DNA"/>
</dbReference>
<dbReference type="AlphaFoldDB" id="F5RAI2"/>
<dbReference type="InterPro" id="IPR031982">
    <property type="entry name" value="PilE-like"/>
</dbReference>
<keyword evidence="1" id="KW-0472">Membrane</keyword>
<dbReference type="eggNOG" id="COG4968">
    <property type="taxonomic scope" value="Bacteria"/>
</dbReference>
<dbReference type="PROSITE" id="PS00409">
    <property type="entry name" value="PROKAR_NTER_METHYL"/>
    <property type="match status" value="1"/>
</dbReference>
<keyword evidence="1" id="KW-0812">Transmembrane</keyword>
<dbReference type="SUPFAM" id="SSF54523">
    <property type="entry name" value="Pili subunits"/>
    <property type="match status" value="1"/>
</dbReference>
<sequence>MKRTRAGLQAGVTLIELMIVVVIIGILSAIAYPNYTQYVIDSRRATAAACLTQQAQVLERFFTTNLTYVGGDGDANANGTRDLNELQCVTDLTNFYTFGVTISNASPRQFSITAAPRNAQQSNDSKCGCSLALDQAGTKGASGTPSRCSTGAGVTACWK</sequence>
<dbReference type="Pfam" id="PF16732">
    <property type="entry name" value="ComP_DUS"/>
    <property type="match status" value="1"/>
</dbReference>
<evidence type="ECO:0000313" key="3">
    <source>
        <dbReference type="Proteomes" id="UP000005019"/>
    </source>
</evidence>
<reference evidence="2 3" key="1">
    <citation type="journal article" date="2011" name="J. Bacteriol.">
        <title>Genome sequence of Methyloversatilis universalis FAM5T, a methylotrophic representative of the order Rhodocyclales.</title>
        <authorList>
            <person name="Kittichotirat W."/>
            <person name="Good N.M."/>
            <person name="Hall R."/>
            <person name="Bringel F."/>
            <person name="Lajus A."/>
            <person name="Medigue C."/>
            <person name="Smalley N.E."/>
            <person name="Beck D."/>
            <person name="Bumgarner R."/>
            <person name="Vuilleumier S."/>
            <person name="Kalyuzhnaya M.G."/>
        </authorList>
    </citation>
    <scope>NUCLEOTIDE SEQUENCE [LARGE SCALE GENOMIC DNA]</scope>
    <source>
        <strain evidence="3">ATCC BAA-1314 / JCM 13912 / FAM5</strain>
    </source>
</reference>
<keyword evidence="3" id="KW-1185">Reference proteome</keyword>
<organism evidence="2 3">
    <name type="scientific">Methyloversatilis universalis (strain ATCC BAA-1314 / DSM 25237 / JCM 13912 / CCUG 52030 / FAM5)</name>
    <dbReference type="NCBI Taxonomy" id="1000565"/>
    <lineage>
        <taxon>Bacteria</taxon>
        <taxon>Pseudomonadati</taxon>
        <taxon>Pseudomonadota</taxon>
        <taxon>Betaproteobacteria</taxon>
        <taxon>Nitrosomonadales</taxon>
        <taxon>Sterolibacteriaceae</taxon>
        <taxon>Methyloversatilis</taxon>
    </lineage>
</organism>
<dbReference type="OrthoDB" id="8592370at2"/>
<comment type="caution">
    <text evidence="2">The sequence shown here is derived from an EMBL/GenBank/DDBJ whole genome shotgun (WGS) entry which is preliminary data.</text>
</comment>